<accession>A0A8C6QZV7</accession>
<feature type="domain" description="Carboxylesterase type B" evidence="4">
    <location>
        <begin position="1"/>
        <end position="258"/>
    </location>
</feature>
<keyword evidence="6" id="KW-1185">Reference proteome</keyword>
<evidence type="ECO:0000256" key="3">
    <source>
        <dbReference type="RuleBase" id="RU361235"/>
    </source>
</evidence>
<dbReference type="InterPro" id="IPR002018">
    <property type="entry name" value="CarbesteraseB"/>
</dbReference>
<dbReference type="Gene3D" id="3.40.50.1820">
    <property type="entry name" value="alpha/beta hydrolase"/>
    <property type="match status" value="1"/>
</dbReference>
<dbReference type="Proteomes" id="UP000694381">
    <property type="component" value="Unassembled WGS sequence"/>
</dbReference>
<dbReference type="GO" id="GO:0016787">
    <property type="term" value="F:hydrolase activity"/>
    <property type="evidence" value="ECO:0007669"/>
    <property type="project" value="UniProtKB-KW"/>
</dbReference>
<reference evidence="5" key="1">
    <citation type="submission" date="2025-08" db="UniProtKB">
        <authorList>
            <consortium name="Ensembl"/>
        </authorList>
    </citation>
    <scope>IDENTIFICATION</scope>
</reference>
<comment type="similarity">
    <text evidence="1 3">Belongs to the type-B carboxylesterase/lipase family.</text>
</comment>
<keyword evidence="2 3" id="KW-0378">Hydrolase</keyword>
<name>A0A8C6QZV7_NANGA</name>
<dbReference type="PROSITE" id="PS00122">
    <property type="entry name" value="CARBOXYLESTERASE_B_1"/>
    <property type="match status" value="1"/>
</dbReference>
<dbReference type="InterPro" id="IPR050309">
    <property type="entry name" value="Type-B_Carboxylest/Lipase"/>
</dbReference>
<dbReference type="PANTHER" id="PTHR11559">
    <property type="entry name" value="CARBOXYLESTERASE"/>
    <property type="match status" value="1"/>
</dbReference>
<evidence type="ECO:0000313" key="6">
    <source>
        <dbReference type="Proteomes" id="UP000694381"/>
    </source>
</evidence>
<dbReference type="InterPro" id="IPR029058">
    <property type="entry name" value="AB_hydrolase_fold"/>
</dbReference>
<dbReference type="EC" id="3.1.1.-" evidence="3"/>
<dbReference type="OMA" id="NCMMDIV"/>
<dbReference type="Ensembl" id="ENSNGAT00000017112.1">
    <property type="protein sequence ID" value="ENSNGAP00000011563.1"/>
    <property type="gene ID" value="ENSNGAG00000013675.1"/>
</dbReference>
<evidence type="ECO:0000256" key="2">
    <source>
        <dbReference type="ARBA" id="ARBA00022801"/>
    </source>
</evidence>
<proteinExistence type="inferred from homology"/>
<reference evidence="5" key="2">
    <citation type="submission" date="2025-09" db="UniProtKB">
        <authorList>
            <consortium name="Ensembl"/>
        </authorList>
    </citation>
    <scope>IDENTIFICATION</scope>
</reference>
<evidence type="ECO:0000259" key="4">
    <source>
        <dbReference type="Pfam" id="PF00135"/>
    </source>
</evidence>
<sequence>AHFGGNPDRVTIFGESAGGTSVSTLAVSPMSKGLFHGAIMESGVALLPDIFSNTFEVVYRPVVKLSRCEAMDSEAVVRCLRGKSEEEIVAINKVFKIIPGVVDGAVLPRHPRELLASVNFHPVPSIIGVNTDEYGWIIPSFMGTAHSIKEITRENLQAVLKSTAEQMGLPSESGDLLMKEYMGNTEDAQTLQLQYREMMADFMFVIPALQVAHFQRSHAPVYFYEFQHTPTSLKNVRPSHVKADHADEILFVFGSYLGGIKNPNSDGLPYWPMYDQDEQYLQLDIQPTVGHSLKAGRLQFWTKTLPQKIQQLKGAHRQHKEL</sequence>
<dbReference type="SUPFAM" id="SSF53474">
    <property type="entry name" value="alpha/beta-Hydrolases"/>
    <property type="match status" value="1"/>
</dbReference>
<evidence type="ECO:0000256" key="1">
    <source>
        <dbReference type="ARBA" id="ARBA00005964"/>
    </source>
</evidence>
<evidence type="ECO:0000313" key="5">
    <source>
        <dbReference type="Ensembl" id="ENSNGAP00000011563.1"/>
    </source>
</evidence>
<dbReference type="Pfam" id="PF00135">
    <property type="entry name" value="COesterase"/>
    <property type="match status" value="1"/>
</dbReference>
<dbReference type="AlphaFoldDB" id="A0A8C6QZV7"/>
<organism evidence="5 6">
    <name type="scientific">Nannospalax galili</name>
    <name type="common">Northern Israeli blind subterranean mole rat</name>
    <name type="synonym">Spalax galili</name>
    <dbReference type="NCBI Taxonomy" id="1026970"/>
    <lineage>
        <taxon>Eukaryota</taxon>
        <taxon>Metazoa</taxon>
        <taxon>Chordata</taxon>
        <taxon>Craniata</taxon>
        <taxon>Vertebrata</taxon>
        <taxon>Euteleostomi</taxon>
        <taxon>Mammalia</taxon>
        <taxon>Eutheria</taxon>
        <taxon>Euarchontoglires</taxon>
        <taxon>Glires</taxon>
        <taxon>Rodentia</taxon>
        <taxon>Myomorpha</taxon>
        <taxon>Muroidea</taxon>
        <taxon>Spalacidae</taxon>
        <taxon>Spalacinae</taxon>
        <taxon>Nannospalax</taxon>
    </lineage>
</organism>
<dbReference type="GeneTree" id="ENSGT00940000153793"/>
<dbReference type="InterPro" id="IPR019826">
    <property type="entry name" value="Carboxylesterase_B_AS"/>
</dbReference>
<protein>
    <recommendedName>
        <fullName evidence="3">Carboxylic ester hydrolase</fullName>
        <ecNumber evidence="3">3.1.1.-</ecNumber>
    </recommendedName>
</protein>